<gene>
    <name evidence="1" type="ORF">INT45_002752</name>
</gene>
<name>A0A8H7S1A0_9FUNG</name>
<dbReference type="AlphaFoldDB" id="A0A8H7S1A0"/>
<evidence type="ECO:0000313" key="2">
    <source>
        <dbReference type="Proteomes" id="UP000646827"/>
    </source>
</evidence>
<reference evidence="1 2" key="1">
    <citation type="submission" date="2020-12" db="EMBL/GenBank/DDBJ databases">
        <title>Metabolic potential, ecology and presence of endohyphal bacteria is reflected in genomic diversity of Mucoromycotina.</title>
        <authorList>
            <person name="Muszewska A."/>
            <person name="Okrasinska A."/>
            <person name="Steczkiewicz K."/>
            <person name="Drgas O."/>
            <person name="Orlowska M."/>
            <person name="Perlinska-Lenart U."/>
            <person name="Aleksandrzak-Piekarczyk T."/>
            <person name="Szatraj K."/>
            <person name="Zielenkiewicz U."/>
            <person name="Pilsyk S."/>
            <person name="Malc E."/>
            <person name="Mieczkowski P."/>
            <person name="Kruszewska J.S."/>
            <person name="Biernat P."/>
            <person name="Pawlowska J."/>
        </authorList>
    </citation>
    <scope>NUCLEOTIDE SEQUENCE [LARGE SCALE GENOMIC DNA]</scope>
    <source>
        <strain evidence="1 2">CBS 142.35</strain>
    </source>
</reference>
<accession>A0A8H7S1A0</accession>
<dbReference type="EMBL" id="JAEPRB010000102">
    <property type="protein sequence ID" value="KAG2221714.1"/>
    <property type="molecule type" value="Genomic_DNA"/>
</dbReference>
<keyword evidence="2" id="KW-1185">Reference proteome</keyword>
<organism evidence="1 2">
    <name type="scientific">Circinella minor</name>
    <dbReference type="NCBI Taxonomy" id="1195481"/>
    <lineage>
        <taxon>Eukaryota</taxon>
        <taxon>Fungi</taxon>
        <taxon>Fungi incertae sedis</taxon>
        <taxon>Mucoromycota</taxon>
        <taxon>Mucoromycotina</taxon>
        <taxon>Mucoromycetes</taxon>
        <taxon>Mucorales</taxon>
        <taxon>Lichtheimiaceae</taxon>
        <taxon>Circinella</taxon>
    </lineage>
</organism>
<evidence type="ECO:0000313" key="1">
    <source>
        <dbReference type="EMBL" id="KAG2221714.1"/>
    </source>
</evidence>
<feature type="non-terminal residue" evidence="1">
    <location>
        <position position="18"/>
    </location>
</feature>
<protein>
    <submittedName>
        <fullName evidence="1">Uncharacterized protein</fullName>
    </submittedName>
</protein>
<dbReference type="Proteomes" id="UP000646827">
    <property type="component" value="Unassembled WGS sequence"/>
</dbReference>
<sequence>MSEIQNTNPSVNATTDAV</sequence>
<proteinExistence type="predicted"/>
<comment type="caution">
    <text evidence="1">The sequence shown here is derived from an EMBL/GenBank/DDBJ whole genome shotgun (WGS) entry which is preliminary data.</text>
</comment>